<reference evidence="1" key="1">
    <citation type="submission" date="2021-03" db="EMBL/GenBank/DDBJ databases">
        <title>Evolutionary priming and transition to the ectomycorrhizal habit in an iconic lineage of mushroom-forming fungi: is preadaptation a requirement?</title>
        <authorList>
            <consortium name="DOE Joint Genome Institute"/>
            <person name="Looney B.P."/>
            <person name="Miyauchi S."/>
            <person name="Morin E."/>
            <person name="Drula E."/>
            <person name="Courty P.E."/>
            <person name="Chicoki N."/>
            <person name="Fauchery L."/>
            <person name="Kohler A."/>
            <person name="Kuo A."/>
            <person name="LaButti K."/>
            <person name="Pangilinan J."/>
            <person name="Lipzen A."/>
            <person name="Riley R."/>
            <person name="Andreopoulos W."/>
            <person name="He G."/>
            <person name="Johnson J."/>
            <person name="Barry K.W."/>
            <person name="Grigoriev I.V."/>
            <person name="Nagy L."/>
            <person name="Hibbett D."/>
            <person name="Henrissat B."/>
            <person name="Matheny P.B."/>
            <person name="Labbe J."/>
            <person name="Martin A.F."/>
        </authorList>
    </citation>
    <scope>NUCLEOTIDE SEQUENCE</scope>
    <source>
        <strain evidence="1">BPL698</strain>
    </source>
</reference>
<accession>A0ACC0U6P0</accession>
<evidence type="ECO:0000313" key="1">
    <source>
        <dbReference type="EMBL" id="KAI9462663.1"/>
    </source>
</evidence>
<comment type="caution">
    <text evidence="1">The sequence shown here is derived from an EMBL/GenBank/DDBJ whole genome shotgun (WGS) entry which is preliminary data.</text>
</comment>
<sequence>MSDRTVAVCSAAALYSASESMYVFRSDSDLCFSHSRGEHTSNALASAWTASLNKPVAPPTQLKSPGQQSTPSPPVTLEQLTSRAVPYMPASSELIMLIRTDATSLHASSLTSSHVVSTSASTAHTGRPSVTLAPSLDKHKTAFNAFSFVHTLFQ</sequence>
<keyword evidence="2" id="KW-1185">Reference proteome</keyword>
<dbReference type="EMBL" id="JAGFNK010000166">
    <property type="protein sequence ID" value="KAI9462663.1"/>
    <property type="molecule type" value="Genomic_DNA"/>
</dbReference>
<organism evidence="1 2">
    <name type="scientific">Russula earlei</name>
    <dbReference type="NCBI Taxonomy" id="71964"/>
    <lineage>
        <taxon>Eukaryota</taxon>
        <taxon>Fungi</taxon>
        <taxon>Dikarya</taxon>
        <taxon>Basidiomycota</taxon>
        <taxon>Agaricomycotina</taxon>
        <taxon>Agaricomycetes</taxon>
        <taxon>Russulales</taxon>
        <taxon>Russulaceae</taxon>
        <taxon>Russula</taxon>
    </lineage>
</organism>
<gene>
    <name evidence="1" type="ORF">F5148DRAFT_216418</name>
</gene>
<name>A0ACC0U6P0_9AGAM</name>
<protein>
    <submittedName>
        <fullName evidence="1">Uncharacterized protein</fullName>
    </submittedName>
</protein>
<dbReference type="Proteomes" id="UP001207468">
    <property type="component" value="Unassembled WGS sequence"/>
</dbReference>
<proteinExistence type="predicted"/>
<evidence type="ECO:0000313" key="2">
    <source>
        <dbReference type="Proteomes" id="UP001207468"/>
    </source>
</evidence>